<name>A0A484BSW8_DRONA</name>
<dbReference type="AlphaFoldDB" id="A0A484BSW8"/>
<organism evidence="2 3">
    <name type="scientific">Drosophila navojoa</name>
    <name type="common">Fruit fly</name>
    <dbReference type="NCBI Taxonomy" id="7232"/>
    <lineage>
        <taxon>Eukaryota</taxon>
        <taxon>Metazoa</taxon>
        <taxon>Ecdysozoa</taxon>
        <taxon>Arthropoda</taxon>
        <taxon>Hexapoda</taxon>
        <taxon>Insecta</taxon>
        <taxon>Pterygota</taxon>
        <taxon>Neoptera</taxon>
        <taxon>Endopterygota</taxon>
        <taxon>Diptera</taxon>
        <taxon>Brachycera</taxon>
        <taxon>Muscomorpha</taxon>
        <taxon>Ephydroidea</taxon>
        <taxon>Drosophilidae</taxon>
        <taxon>Drosophila</taxon>
    </lineage>
</organism>
<protein>
    <submittedName>
        <fullName evidence="2">Uncharacterized protein</fullName>
    </submittedName>
</protein>
<reference evidence="2 3" key="1">
    <citation type="journal article" date="2019" name="J. Hered.">
        <title>An Improved Genome Assembly for Drosophila navojoa, the Basal Species in the mojavensis Cluster.</title>
        <authorList>
            <person name="Vanderlinde T."/>
            <person name="Dupim E.G."/>
            <person name="Nazario-Yepiz N.O."/>
            <person name="Carvalho A.B."/>
        </authorList>
    </citation>
    <scope>NUCLEOTIDE SEQUENCE [LARGE SCALE GENOMIC DNA]</scope>
    <source>
        <strain evidence="2">Navoj_Jal97</strain>
        <tissue evidence="2">Whole organism</tissue>
    </source>
</reference>
<evidence type="ECO:0000256" key="1">
    <source>
        <dbReference type="SAM" id="MobiDB-lite"/>
    </source>
</evidence>
<sequence>MPTPKNTYGTVEDKSSLRIRHVTARQTMQATMTMMMAAAAAEQKQQEKQKQQEEQPHHKRLNRICTHELSIPRK</sequence>
<comment type="caution">
    <text evidence="2">The sequence shown here is derived from an EMBL/GenBank/DDBJ whole genome shotgun (WGS) entry which is preliminary data.</text>
</comment>
<proteinExistence type="predicted"/>
<feature type="compositionally biased region" description="Basic and acidic residues" evidence="1">
    <location>
        <begin position="44"/>
        <end position="56"/>
    </location>
</feature>
<evidence type="ECO:0000313" key="2">
    <source>
        <dbReference type="EMBL" id="TDG51906.1"/>
    </source>
</evidence>
<keyword evidence="3" id="KW-1185">Reference proteome</keyword>
<gene>
    <name evidence="2" type="ORF">AWZ03_001576</name>
</gene>
<evidence type="ECO:0000313" key="3">
    <source>
        <dbReference type="Proteomes" id="UP000295192"/>
    </source>
</evidence>
<dbReference type="Proteomes" id="UP000295192">
    <property type="component" value="Unassembled WGS sequence"/>
</dbReference>
<feature type="region of interest" description="Disordered" evidence="1">
    <location>
        <begin position="41"/>
        <end position="74"/>
    </location>
</feature>
<dbReference type="EMBL" id="LSRL02000006">
    <property type="protein sequence ID" value="TDG51906.1"/>
    <property type="molecule type" value="Genomic_DNA"/>
</dbReference>
<accession>A0A484BSW8</accession>